<proteinExistence type="predicted"/>
<gene>
    <name evidence="1" type="ORF">SAMN05443245_5225</name>
</gene>
<evidence type="ECO:0000313" key="1">
    <source>
        <dbReference type="EMBL" id="SDR37444.1"/>
    </source>
</evidence>
<dbReference type="Pfam" id="PF05772">
    <property type="entry name" value="NinB"/>
    <property type="match status" value="1"/>
</dbReference>
<dbReference type="AlphaFoldDB" id="A0A1H1IIG7"/>
<keyword evidence="2" id="KW-1185">Reference proteome</keyword>
<dbReference type="OrthoDB" id="6064804at2"/>
<dbReference type="RefSeq" id="WP_074769975.1">
    <property type="nucleotide sequence ID" value="NZ_FNKP01000002.1"/>
</dbReference>
<dbReference type="EMBL" id="FNKP01000002">
    <property type="protein sequence ID" value="SDR37444.1"/>
    <property type="molecule type" value="Genomic_DNA"/>
</dbReference>
<sequence length="138" mass="15406">MSDKQVFRLVHATARQMASRAVVNAPDGFICEIKPRTRSLDQNAKMWAMLADVSRQVEWYGQNLTSEEWKDVLTAALKKQKAVPGIDGGFVVIGARTRNMTIREMADLVELMYAFGAEQNVQWSEPAQQGYDGIRGAA</sequence>
<dbReference type="SUPFAM" id="SSF103370">
    <property type="entry name" value="NinB"/>
    <property type="match status" value="1"/>
</dbReference>
<reference evidence="2" key="1">
    <citation type="submission" date="2016-10" db="EMBL/GenBank/DDBJ databases">
        <authorList>
            <person name="Varghese N."/>
        </authorList>
    </citation>
    <scope>NUCLEOTIDE SEQUENCE [LARGE SCALE GENOMIC DNA]</scope>
    <source>
        <strain evidence="2">GAS106B</strain>
    </source>
</reference>
<dbReference type="InterPro" id="IPR036619">
    <property type="entry name" value="NinB_sf"/>
</dbReference>
<organism evidence="1 2">
    <name type="scientific">Paraburkholderia fungorum</name>
    <dbReference type="NCBI Taxonomy" id="134537"/>
    <lineage>
        <taxon>Bacteria</taxon>
        <taxon>Pseudomonadati</taxon>
        <taxon>Pseudomonadota</taxon>
        <taxon>Betaproteobacteria</taxon>
        <taxon>Burkholderiales</taxon>
        <taxon>Burkholderiaceae</taxon>
        <taxon>Paraburkholderia</taxon>
    </lineage>
</organism>
<dbReference type="Proteomes" id="UP000183487">
    <property type="component" value="Unassembled WGS sequence"/>
</dbReference>
<evidence type="ECO:0000313" key="2">
    <source>
        <dbReference type="Proteomes" id="UP000183487"/>
    </source>
</evidence>
<dbReference type="InterPro" id="IPR008711">
    <property type="entry name" value="Recombinase_NinB"/>
</dbReference>
<accession>A0A1H1IIG7</accession>
<dbReference type="Gene3D" id="1.10.3790.10">
    <property type="entry name" value="NinB"/>
    <property type="match status" value="1"/>
</dbReference>
<name>A0A1H1IIG7_9BURK</name>
<protein>
    <submittedName>
        <fullName evidence="1">NinB protein</fullName>
    </submittedName>
</protein>